<comment type="caution">
    <text evidence="1">The sequence shown here is derived from an EMBL/GenBank/DDBJ whole genome shotgun (WGS) entry which is preliminary data.</text>
</comment>
<evidence type="ECO:0000313" key="1">
    <source>
        <dbReference type="EMBL" id="OGM10483.1"/>
    </source>
</evidence>
<evidence type="ECO:0000313" key="2">
    <source>
        <dbReference type="Proteomes" id="UP000176939"/>
    </source>
</evidence>
<sequence>MTEIHKLQRVNERISPEGEKILLFIVTHNVYFEALLGRKAEGCEGIRIDLPVKSGQKLIAVGKEDSQEIDF</sequence>
<protein>
    <submittedName>
        <fullName evidence="1">Uncharacterized protein</fullName>
    </submittedName>
</protein>
<dbReference type="Proteomes" id="UP000176939">
    <property type="component" value="Unassembled WGS sequence"/>
</dbReference>
<dbReference type="AlphaFoldDB" id="A0A1F7X6G0"/>
<accession>A0A1F7X6G0</accession>
<organism evidence="1 2">
    <name type="scientific">Candidatus Woesebacteria bacterium RBG_13_36_22</name>
    <dbReference type="NCBI Taxonomy" id="1802478"/>
    <lineage>
        <taxon>Bacteria</taxon>
        <taxon>Candidatus Woeseibacteriota</taxon>
    </lineage>
</organism>
<reference evidence="1 2" key="1">
    <citation type="journal article" date="2016" name="Nat. Commun.">
        <title>Thousands of microbial genomes shed light on interconnected biogeochemical processes in an aquifer system.</title>
        <authorList>
            <person name="Anantharaman K."/>
            <person name="Brown C.T."/>
            <person name="Hug L.A."/>
            <person name="Sharon I."/>
            <person name="Castelle C.J."/>
            <person name="Probst A.J."/>
            <person name="Thomas B.C."/>
            <person name="Singh A."/>
            <person name="Wilkins M.J."/>
            <person name="Karaoz U."/>
            <person name="Brodie E.L."/>
            <person name="Williams K.H."/>
            <person name="Hubbard S.S."/>
            <person name="Banfield J.F."/>
        </authorList>
    </citation>
    <scope>NUCLEOTIDE SEQUENCE [LARGE SCALE GENOMIC DNA]</scope>
</reference>
<proteinExistence type="predicted"/>
<dbReference type="EMBL" id="MGFQ01000008">
    <property type="protein sequence ID" value="OGM10483.1"/>
    <property type="molecule type" value="Genomic_DNA"/>
</dbReference>
<gene>
    <name evidence="1" type="ORF">A2Z67_00880</name>
</gene>
<name>A0A1F7X6G0_9BACT</name>